<dbReference type="InterPro" id="IPR000887">
    <property type="entry name" value="Aldlse_KDPG_KHG"/>
</dbReference>
<dbReference type="CDD" id="cd00452">
    <property type="entry name" value="KDPG_aldolase"/>
    <property type="match status" value="1"/>
</dbReference>
<organism evidence="6 7">
    <name type="scientific">Herbiconiux aconitum</name>
    <dbReference type="NCBI Taxonomy" id="2970913"/>
    <lineage>
        <taxon>Bacteria</taxon>
        <taxon>Bacillati</taxon>
        <taxon>Actinomycetota</taxon>
        <taxon>Actinomycetes</taxon>
        <taxon>Micrococcales</taxon>
        <taxon>Microbacteriaceae</taxon>
        <taxon>Herbiconiux</taxon>
    </lineage>
</organism>
<evidence type="ECO:0000256" key="3">
    <source>
        <dbReference type="ARBA" id="ARBA00011233"/>
    </source>
</evidence>
<keyword evidence="7" id="KW-1185">Reference proteome</keyword>
<protein>
    <submittedName>
        <fullName evidence="6">Bifunctional 4-hydroxy-2-oxoglutarate aldolase/2-dehydro-3-deoxy-phosphogluconate aldolase</fullName>
    </submittedName>
</protein>
<evidence type="ECO:0000313" key="7">
    <source>
        <dbReference type="Proteomes" id="UP001165584"/>
    </source>
</evidence>
<name>A0ABT2GNT2_9MICO</name>
<evidence type="ECO:0000256" key="4">
    <source>
        <dbReference type="ARBA" id="ARBA00023239"/>
    </source>
</evidence>
<dbReference type="EMBL" id="JANLCM010000001">
    <property type="protein sequence ID" value="MCS5716955.1"/>
    <property type="molecule type" value="Genomic_DNA"/>
</dbReference>
<comment type="caution">
    <text evidence="6">The sequence shown here is derived from an EMBL/GenBank/DDBJ whole genome shotgun (WGS) entry which is preliminary data.</text>
</comment>
<evidence type="ECO:0000256" key="1">
    <source>
        <dbReference type="ARBA" id="ARBA00004761"/>
    </source>
</evidence>
<keyword evidence="4" id="KW-0456">Lyase</keyword>
<dbReference type="RefSeq" id="WP_259504709.1">
    <property type="nucleotide sequence ID" value="NZ_JANLCM010000001.1"/>
</dbReference>
<dbReference type="PANTHER" id="PTHR30246:SF1">
    <property type="entry name" value="2-DEHYDRO-3-DEOXY-6-PHOSPHOGALACTONATE ALDOLASE-RELATED"/>
    <property type="match status" value="1"/>
</dbReference>
<reference evidence="6" key="1">
    <citation type="submission" date="2022-08" db="EMBL/GenBank/DDBJ databases">
        <authorList>
            <person name="Deng Y."/>
            <person name="Han X.-F."/>
            <person name="Zhang Y.-Q."/>
        </authorList>
    </citation>
    <scope>NUCLEOTIDE SEQUENCE</scope>
    <source>
        <strain evidence="6">CPCC 205763</strain>
    </source>
</reference>
<dbReference type="Proteomes" id="UP001165584">
    <property type="component" value="Unassembled WGS sequence"/>
</dbReference>
<dbReference type="Gene3D" id="3.20.20.70">
    <property type="entry name" value="Aldolase class I"/>
    <property type="match status" value="1"/>
</dbReference>
<gene>
    <name evidence="6" type="ORF">N1027_02285</name>
</gene>
<evidence type="ECO:0000256" key="2">
    <source>
        <dbReference type="ARBA" id="ARBA00006906"/>
    </source>
</evidence>
<comment type="similarity">
    <text evidence="2">Belongs to the KHG/KDPG aldolase family.</text>
</comment>
<dbReference type="NCBIfam" id="TIGR01182">
    <property type="entry name" value="eda"/>
    <property type="match status" value="1"/>
</dbReference>
<dbReference type="InterPro" id="IPR013785">
    <property type="entry name" value="Aldolase_TIM"/>
</dbReference>
<proteinExistence type="inferred from homology"/>
<dbReference type="PANTHER" id="PTHR30246">
    <property type="entry name" value="2-KETO-3-DEOXY-6-PHOSPHOGLUCONATE ALDOLASE"/>
    <property type="match status" value="1"/>
</dbReference>
<evidence type="ECO:0000313" key="6">
    <source>
        <dbReference type="EMBL" id="MCS5716955.1"/>
    </source>
</evidence>
<sequence>MTEHDLSAVRRHGVIAVLRAPSVATALDTTEALLRGGITAIEVTYSTPDPAAVIAEIVRRHGDEVYVGAGTIRRPEQAAEVADAGAAFLVSPGTDAELAAAMKATGAMVMLGGMTPSEVMLASKLGADLVKVFPSSLGGPGYLGALRGPFPDIAFMPTGGVTAENLDAWFAAGATAVGAGGDLVSSHAMAAGDWETIEATARRFARALHATRATADAAR</sequence>
<keyword evidence="5" id="KW-0119">Carbohydrate metabolism</keyword>
<dbReference type="SUPFAM" id="SSF51569">
    <property type="entry name" value="Aldolase"/>
    <property type="match status" value="1"/>
</dbReference>
<comment type="pathway">
    <text evidence="1">Carbohydrate acid metabolism.</text>
</comment>
<dbReference type="Pfam" id="PF01081">
    <property type="entry name" value="Aldolase"/>
    <property type="match status" value="1"/>
</dbReference>
<accession>A0ABT2GNT2</accession>
<comment type="subunit">
    <text evidence="3">Homotrimer.</text>
</comment>
<evidence type="ECO:0000256" key="5">
    <source>
        <dbReference type="ARBA" id="ARBA00023277"/>
    </source>
</evidence>